<proteinExistence type="predicted"/>
<protein>
    <recommendedName>
        <fullName evidence="1">T6SS Phospholipase effector Tle1-like catalytic domain-containing protein</fullName>
    </recommendedName>
</protein>
<sequence>MTVPPGVAVKNIVLCFDHTDEHPGLRDASNTEILFRLLDSTDQLNWYHSGAAMGQGRRKTPGRRGDAVSEARAAIVEAYRFLGDAWDPGDQIFVFGGGEGGHRAGELATLLGTVGLLPAHSADVLDYALATYVLPRTPRTPQDWRQIRVLAAQLVGDHDPAVPVRFVGLWNATATPGTKQRMGPLPTVESGRHAVAVDGGRRTMRYCEHLDEVWFRGTRCDVIGGPGACWPLADIALDWMLDGAIAAGLAVVDNSACPTDLDALAGTSLSIGPRRAPLDAKVHASVEVYLRSHPHYWRRLPARIEWADAEWLARGERLVHTPVTATGQPDILTAVAS</sequence>
<evidence type="ECO:0000313" key="2">
    <source>
        <dbReference type="EMBL" id="CQD07730.1"/>
    </source>
</evidence>
<evidence type="ECO:0000259" key="1">
    <source>
        <dbReference type="Pfam" id="PF09994"/>
    </source>
</evidence>
<dbReference type="PANTHER" id="PTHR33840">
    <property type="match status" value="1"/>
</dbReference>
<accession>A0A0U1D3Z8</accession>
<dbReference type="Proteomes" id="UP000182227">
    <property type="component" value="Unassembled WGS sequence"/>
</dbReference>
<organism evidence="2 3">
    <name type="scientific">Mycolicibacterium conceptionense</name>
    <dbReference type="NCBI Taxonomy" id="451644"/>
    <lineage>
        <taxon>Bacteria</taxon>
        <taxon>Bacillati</taxon>
        <taxon>Actinomycetota</taxon>
        <taxon>Actinomycetes</taxon>
        <taxon>Mycobacteriales</taxon>
        <taxon>Mycobacteriaceae</taxon>
        <taxon>Mycolicibacterium</taxon>
    </lineage>
</organism>
<reference evidence="2 3" key="1">
    <citation type="submission" date="2015-03" db="EMBL/GenBank/DDBJ databases">
        <authorList>
            <person name="Murphy D."/>
        </authorList>
    </citation>
    <scope>NUCLEOTIDE SEQUENCE [LARGE SCALE GENOMIC DNA]</scope>
    <source>
        <strain evidence="2 3">D16</strain>
    </source>
</reference>
<gene>
    <name evidence="2" type="ORF">BN970_01486</name>
</gene>
<name>A0A0U1D3Z8_9MYCO</name>
<dbReference type="PANTHER" id="PTHR33840:SF1">
    <property type="entry name" value="TLE1 PHOSPHOLIPASE DOMAIN-CONTAINING PROTEIN"/>
    <property type="match status" value="1"/>
</dbReference>
<feature type="domain" description="T6SS Phospholipase effector Tle1-like catalytic" evidence="1">
    <location>
        <begin position="10"/>
        <end position="242"/>
    </location>
</feature>
<dbReference type="EMBL" id="CTEF01000001">
    <property type="protein sequence ID" value="CQD07730.1"/>
    <property type="molecule type" value="Genomic_DNA"/>
</dbReference>
<dbReference type="InterPro" id="IPR018712">
    <property type="entry name" value="Tle1-like_cat"/>
</dbReference>
<dbReference type="AlphaFoldDB" id="A0A0U1D3Z8"/>
<dbReference type="Pfam" id="PF09994">
    <property type="entry name" value="T6SS_Tle1-like_cat"/>
    <property type="match status" value="1"/>
</dbReference>
<evidence type="ECO:0000313" key="3">
    <source>
        <dbReference type="Proteomes" id="UP000182227"/>
    </source>
</evidence>